<evidence type="ECO:0000256" key="8">
    <source>
        <dbReference type="ARBA" id="ARBA00022840"/>
    </source>
</evidence>
<feature type="compositionally biased region" description="Basic and acidic residues" evidence="12">
    <location>
        <begin position="493"/>
        <end position="510"/>
    </location>
</feature>
<keyword evidence="8 14" id="KW-0067">ATP-binding</keyword>
<dbReference type="GO" id="GO:0000049">
    <property type="term" value="F:tRNA binding"/>
    <property type="evidence" value="ECO:0007669"/>
    <property type="project" value="UniProtKB-KW"/>
</dbReference>
<dbReference type="PROSITE" id="PS00211">
    <property type="entry name" value="ABC_TRANSPORTER_1"/>
    <property type="match status" value="1"/>
</dbReference>
<dbReference type="PANTHER" id="PTHR42855">
    <property type="entry name" value="ABC TRANSPORTER ATP-BINDING SUBUNIT"/>
    <property type="match status" value="1"/>
</dbReference>
<keyword evidence="10" id="KW-0694">RNA-binding</keyword>
<dbReference type="InterPro" id="IPR003593">
    <property type="entry name" value="AAA+_ATPase"/>
</dbReference>
<feature type="domain" description="ABC transporter" evidence="13">
    <location>
        <begin position="3"/>
        <end position="213"/>
    </location>
</feature>
<keyword evidence="5" id="KW-0677">Repeat</keyword>
<reference evidence="14" key="2">
    <citation type="submission" date="2021-04" db="EMBL/GenBank/DDBJ databases">
        <authorList>
            <person name="Gilroy R."/>
        </authorList>
    </citation>
    <scope>NUCLEOTIDE SEQUENCE</scope>
    <source>
        <strain evidence="14">CHK187-11901</strain>
    </source>
</reference>
<evidence type="ECO:0000256" key="7">
    <source>
        <dbReference type="ARBA" id="ARBA00022801"/>
    </source>
</evidence>
<dbReference type="CDD" id="cd03221">
    <property type="entry name" value="ABCF_EF-3"/>
    <property type="match status" value="2"/>
</dbReference>
<comment type="similarity">
    <text evidence="1">Belongs to the ABC transporter superfamily. ABCF family. Translational throttle EttA subfamily.</text>
</comment>
<dbReference type="AlphaFoldDB" id="A0A9D2SVR6"/>
<dbReference type="Pfam" id="PF00005">
    <property type="entry name" value="ABC_tran"/>
    <property type="match status" value="2"/>
</dbReference>
<evidence type="ECO:0000256" key="10">
    <source>
        <dbReference type="ARBA" id="ARBA00022884"/>
    </source>
</evidence>
<reference evidence="14" key="1">
    <citation type="journal article" date="2021" name="PeerJ">
        <title>Extensive microbial diversity within the chicken gut microbiome revealed by metagenomics and culture.</title>
        <authorList>
            <person name="Gilroy R."/>
            <person name="Ravi A."/>
            <person name="Getino M."/>
            <person name="Pursley I."/>
            <person name="Horton D.L."/>
            <person name="Alikhan N.F."/>
            <person name="Baker D."/>
            <person name="Gharbi K."/>
            <person name="Hall N."/>
            <person name="Watson M."/>
            <person name="Adriaenssens E.M."/>
            <person name="Foster-Nyarko E."/>
            <person name="Jarju S."/>
            <person name="Secka A."/>
            <person name="Antonio M."/>
            <person name="Oren A."/>
            <person name="Chaudhuri R.R."/>
            <person name="La Ragione R."/>
            <person name="Hildebrand F."/>
            <person name="Pallen M.J."/>
        </authorList>
    </citation>
    <scope>NUCLEOTIDE SEQUENCE</scope>
    <source>
        <strain evidence="14">CHK187-11901</strain>
    </source>
</reference>
<keyword evidence="2" id="KW-0963">Cytoplasm</keyword>
<dbReference type="FunFam" id="3.40.50.300:FF:000183">
    <property type="entry name" value="ABC transporter ATP-binding protein yjjK"/>
    <property type="match status" value="1"/>
</dbReference>
<evidence type="ECO:0000256" key="2">
    <source>
        <dbReference type="ARBA" id="ARBA00022490"/>
    </source>
</evidence>
<sequence>MLVSAEHLYKMQNIRKIVEDVSFAIEEKDRIALVGINGTGKSTLLRVIAGKEKADAGTITYRRDLRISMLDQDPHFQAGATILQEVLASARDVNEYEARAILERLGMHDMSAKCDVLSGGQKKRVALARALLRPCDLLILDEPTNHLDAMMIEWLEKYLQKRTSALLMVTHDRYFMERICTKMLELSHARLYTYEANYSAYLAAKEERLQLAQSKEAKRRSLLRKELEWVRAGVQARTTKSRARLERFAQLSETQHEKADETLDLNLCSARLGRKTIECVNLSKRYGSHLLFADFSLQLKRSDRIGIIGENGCGKTTLLKIMAKEEQPDSGEVIHGETVKIGFFHQGHEQMDHSMRVIDYIREVSDQIETAQGRRSAAQMLEQFLFDKDLQYNTIGRLSGGEKRRLYLLRVLMGAPNVLFLDEPTNDLDITTLTILEDYLDQFPGIIVTVSHDRYFLDRICDSLLIFHDQRIERRIGGYSVNDLQIRSVSAPPEKEREKPRHDAPKMSTREKQELEHMEEDIAALEGQIAQLDEAMGNCEDFRKIEELSAQRDALVQQLEMKMERWMTLSELKAQVDEYYRKA</sequence>
<dbReference type="SMART" id="SM00382">
    <property type="entry name" value="AAA"/>
    <property type="match status" value="2"/>
</dbReference>
<keyword evidence="4" id="KW-0699">rRNA-binding</keyword>
<dbReference type="InterPro" id="IPR032524">
    <property type="entry name" value="ABC_tran_C"/>
</dbReference>
<dbReference type="SUPFAM" id="SSF52540">
    <property type="entry name" value="P-loop containing nucleoside triphosphate hydrolases"/>
    <property type="match status" value="2"/>
</dbReference>
<dbReference type="InterPro" id="IPR032781">
    <property type="entry name" value="ABC_tran_Xtn"/>
</dbReference>
<evidence type="ECO:0000256" key="4">
    <source>
        <dbReference type="ARBA" id="ARBA00022730"/>
    </source>
</evidence>
<dbReference type="Gene3D" id="1.10.287.380">
    <property type="entry name" value="Valyl-tRNA synthetase, C-terminal domain"/>
    <property type="match status" value="1"/>
</dbReference>
<name>A0A9D2SVR6_9FIRM</name>
<dbReference type="Pfam" id="PF12848">
    <property type="entry name" value="ABC_tran_Xtn"/>
    <property type="match status" value="1"/>
</dbReference>
<comment type="caution">
    <text evidence="14">The sequence shown here is derived from an EMBL/GenBank/DDBJ whole genome shotgun (WGS) entry which is preliminary data.</text>
</comment>
<evidence type="ECO:0000256" key="1">
    <source>
        <dbReference type="ARBA" id="ARBA00005868"/>
    </source>
</evidence>
<dbReference type="GO" id="GO:0006417">
    <property type="term" value="P:regulation of translation"/>
    <property type="evidence" value="ECO:0007669"/>
    <property type="project" value="UniProtKB-KW"/>
</dbReference>
<dbReference type="GO" id="GO:0003677">
    <property type="term" value="F:DNA binding"/>
    <property type="evidence" value="ECO:0007669"/>
    <property type="project" value="InterPro"/>
</dbReference>
<gene>
    <name evidence="14" type="ORF">H9702_03495</name>
</gene>
<proteinExistence type="inferred from homology"/>
<feature type="domain" description="ABC transporter" evidence="13">
    <location>
        <begin position="277"/>
        <end position="494"/>
    </location>
</feature>
<dbReference type="PROSITE" id="PS50893">
    <property type="entry name" value="ABC_TRANSPORTER_2"/>
    <property type="match status" value="2"/>
</dbReference>
<dbReference type="GO" id="GO:0016887">
    <property type="term" value="F:ATP hydrolysis activity"/>
    <property type="evidence" value="ECO:0007669"/>
    <property type="project" value="InterPro"/>
</dbReference>
<evidence type="ECO:0000256" key="5">
    <source>
        <dbReference type="ARBA" id="ARBA00022737"/>
    </source>
</evidence>
<dbReference type="InterPro" id="IPR027417">
    <property type="entry name" value="P-loop_NTPase"/>
</dbReference>
<dbReference type="Proteomes" id="UP000823896">
    <property type="component" value="Unassembled WGS sequence"/>
</dbReference>
<evidence type="ECO:0000313" key="15">
    <source>
        <dbReference type="Proteomes" id="UP000823896"/>
    </source>
</evidence>
<dbReference type="Gene3D" id="3.40.50.300">
    <property type="entry name" value="P-loop containing nucleotide triphosphate hydrolases"/>
    <property type="match status" value="2"/>
</dbReference>
<keyword evidence="11" id="KW-0648">Protein biosynthesis</keyword>
<organism evidence="14 15">
    <name type="scientific">Candidatus Merdibacter merdavium</name>
    <dbReference type="NCBI Taxonomy" id="2838692"/>
    <lineage>
        <taxon>Bacteria</taxon>
        <taxon>Bacillati</taxon>
        <taxon>Bacillota</taxon>
        <taxon>Erysipelotrichia</taxon>
        <taxon>Erysipelotrichales</taxon>
        <taxon>Erysipelotrichaceae</taxon>
        <taxon>Merdibacter</taxon>
    </lineage>
</organism>
<keyword evidence="6" id="KW-0547">Nucleotide-binding</keyword>
<accession>A0A9D2SVR6</accession>
<dbReference type="InterPro" id="IPR003439">
    <property type="entry name" value="ABC_transporter-like_ATP-bd"/>
</dbReference>
<evidence type="ECO:0000256" key="9">
    <source>
        <dbReference type="ARBA" id="ARBA00022845"/>
    </source>
</evidence>
<dbReference type="EMBL" id="DWWM01000023">
    <property type="protein sequence ID" value="HJC36179.1"/>
    <property type="molecule type" value="Genomic_DNA"/>
</dbReference>
<dbReference type="GO" id="GO:0019843">
    <property type="term" value="F:rRNA binding"/>
    <property type="evidence" value="ECO:0007669"/>
    <property type="project" value="UniProtKB-KW"/>
</dbReference>
<dbReference type="GO" id="GO:0005524">
    <property type="term" value="F:ATP binding"/>
    <property type="evidence" value="ECO:0007669"/>
    <property type="project" value="UniProtKB-KW"/>
</dbReference>
<dbReference type="InterPro" id="IPR017871">
    <property type="entry name" value="ABC_transporter-like_CS"/>
</dbReference>
<evidence type="ECO:0000256" key="3">
    <source>
        <dbReference type="ARBA" id="ARBA00022555"/>
    </source>
</evidence>
<evidence type="ECO:0000313" key="14">
    <source>
        <dbReference type="EMBL" id="HJC36179.1"/>
    </source>
</evidence>
<evidence type="ECO:0000259" key="13">
    <source>
        <dbReference type="PROSITE" id="PS50893"/>
    </source>
</evidence>
<evidence type="ECO:0000256" key="6">
    <source>
        <dbReference type="ARBA" id="ARBA00022741"/>
    </source>
</evidence>
<dbReference type="InterPro" id="IPR037118">
    <property type="entry name" value="Val-tRNA_synth_C_sf"/>
</dbReference>
<dbReference type="InterPro" id="IPR051309">
    <property type="entry name" value="ABCF_ATPase"/>
</dbReference>
<dbReference type="GO" id="GO:0006412">
    <property type="term" value="P:translation"/>
    <property type="evidence" value="ECO:0007669"/>
    <property type="project" value="UniProtKB-KW"/>
</dbReference>
<protein>
    <submittedName>
        <fullName evidence="14">ABC-F family ATP-binding cassette domain-containing protein</fullName>
    </submittedName>
</protein>
<keyword evidence="9" id="KW-0810">Translation regulation</keyword>
<dbReference type="FunFam" id="3.40.50.300:FF:000011">
    <property type="entry name" value="Putative ABC transporter ATP-binding component"/>
    <property type="match status" value="1"/>
</dbReference>
<evidence type="ECO:0000256" key="11">
    <source>
        <dbReference type="ARBA" id="ARBA00022917"/>
    </source>
</evidence>
<evidence type="ECO:0000256" key="12">
    <source>
        <dbReference type="SAM" id="MobiDB-lite"/>
    </source>
</evidence>
<dbReference type="PANTHER" id="PTHR42855:SF1">
    <property type="entry name" value="ABC TRANSPORTER DOMAIN-CONTAINING PROTEIN"/>
    <property type="match status" value="1"/>
</dbReference>
<keyword evidence="3" id="KW-0820">tRNA-binding</keyword>
<dbReference type="Pfam" id="PF16326">
    <property type="entry name" value="ABC_tran_CTD"/>
    <property type="match status" value="1"/>
</dbReference>
<keyword evidence="7" id="KW-0378">Hydrolase</keyword>
<feature type="region of interest" description="Disordered" evidence="12">
    <location>
        <begin position="489"/>
        <end position="510"/>
    </location>
</feature>